<evidence type="ECO:0000313" key="2">
    <source>
        <dbReference type="Proteomes" id="UP000054359"/>
    </source>
</evidence>
<sequence length="95" mass="10232">DESSKSSLKSEHKKDALYCEICSSSAVKVQEDNNLLQCKCGNICVTDSDGKSKVAVGVLEASAANVKPGKMDVAMASYLDVAVLRCLFISQWLEE</sequence>
<dbReference type="EMBL" id="KK118255">
    <property type="protein sequence ID" value="KFM72566.1"/>
    <property type="molecule type" value="Genomic_DNA"/>
</dbReference>
<reference evidence="1 2" key="1">
    <citation type="submission" date="2013-11" db="EMBL/GenBank/DDBJ databases">
        <title>Genome sequencing of Stegodyphus mimosarum.</title>
        <authorList>
            <person name="Bechsgaard J."/>
        </authorList>
    </citation>
    <scope>NUCLEOTIDE SEQUENCE [LARGE SCALE GENOMIC DNA]</scope>
</reference>
<evidence type="ECO:0000313" key="1">
    <source>
        <dbReference type="EMBL" id="KFM72566.1"/>
    </source>
</evidence>
<name>A0A087U5C7_STEMI</name>
<accession>A0A087U5C7</accession>
<organism evidence="1 2">
    <name type="scientific">Stegodyphus mimosarum</name>
    <name type="common">African social velvet spider</name>
    <dbReference type="NCBI Taxonomy" id="407821"/>
    <lineage>
        <taxon>Eukaryota</taxon>
        <taxon>Metazoa</taxon>
        <taxon>Ecdysozoa</taxon>
        <taxon>Arthropoda</taxon>
        <taxon>Chelicerata</taxon>
        <taxon>Arachnida</taxon>
        <taxon>Araneae</taxon>
        <taxon>Araneomorphae</taxon>
        <taxon>Entelegynae</taxon>
        <taxon>Eresoidea</taxon>
        <taxon>Eresidae</taxon>
        <taxon>Stegodyphus</taxon>
    </lineage>
</organism>
<gene>
    <name evidence="1" type="ORF">X975_20762</name>
</gene>
<proteinExistence type="predicted"/>
<dbReference type="OrthoDB" id="5584001at2759"/>
<feature type="non-terminal residue" evidence="1">
    <location>
        <position position="95"/>
    </location>
</feature>
<protein>
    <submittedName>
        <fullName evidence="1">Uncharacterized protein</fullName>
    </submittedName>
</protein>
<keyword evidence="2" id="KW-1185">Reference proteome</keyword>
<dbReference type="AlphaFoldDB" id="A0A087U5C7"/>
<feature type="non-terminal residue" evidence="1">
    <location>
        <position position="1"/>
    </location>
</feature>
<dbReference type="Proteomes" id="UP000054359">
    <property type="component" value="Unassembled WGS sequence"/>
</dbReference>